<keyword evidence="1" id="KW-0436">Ligase</keyword>
<dbReference type="InterPro" id="IPR050580">
    <property type="entry name" value="2H_phosphoesterase_YjcG-like"/>
</dbReference>
<name>A0A3N1D9G7_9ACTN</name>
<dbReference type="OrthoDB" id="358773at2"/>
<accession>A0A3N1D9G7</accession>
<keyword evidence="2" id="KW-1185">Reference proteome</keyword>
<dbReference type="Proteomes" id="UP000272400">
    <property type="component" value="Unassembled WGS sequence"/>
</dbReference>
<dbReference type="GO" id="GO:0016874">
    <property type="term" value="F:ligase activity"/>
    <property type="evidence" value="ECO:0007669"/>
    <property type="project" value="UniProtKB-KW"/>
</dbReference>
<reference evidence="1 2" key="1">
    <citation type="submission" date="2018-11" db="EMBL/GenBank/DDBJ databases">
        <title>Sequencing the genomes of 1000 actinobacteria strains.</title>
        <authorList>
            <person name="Klenk H.-P."/>
        </authorList>
    </citation>
    <scope>NUCLEOTIDE SEQUENCE [LARGE SCALE GENOMIC DNA]</scope>
    <source>
        <strain evidence="1 2">DSM 44254</strain>
    </source>
</reference>
<dbReference type="SUPFAM" id="SSF55144">
    <property type="entry name" value="LigT-like"/>
    <property type="match status" value="1"/>
</dbReference>
<dbReference type="RefSeq" id="WP_123669134.1">
    <property type="nucleotide sequence ID" value="NZ_RJKE01000001.1"/>
</dbReference>
<sequence>MAPDTVIGVSIEVPEPYSETLIRARESYGDPLARLVPPHITLVPPTPVGAGEMPGIVAHLARAATMIDPFRVRLRGTGTFRPVTPVVFLQVAEGIGPCSLLEEKLRRPPLERELFFPYHPHVTVAHNLDEEALDRAFKELADFHAVFECTSFQLSVHGGDEDWRHVRSFPLGPRVTAPRVR</sequence>
<dbReference type="EMBL" id="RJKE01000001">
    <property type="protein sequence ID" value="ROO90141.1"/>
    <property type="molecule type" value="Genomic_DNA"/>
</dbReference>
<evidence type="ECO:0000313" key="2">
    <source>
        <dbReference type="Proteomes" id="UP000272400"/>
    </source>
</evidence>
<evidence type="ECO:0000313" key="1">
    <source>
        <dbReference type="EMBL" id="ROO90141.1"/>
    </source>
</evidence>
<proteinExistence type="predicted"/>
<dbReference type="PANTHER" id="PTHR40037">
    <property type="entry name" value="PHOSPHOESTERASE YJCG-RELATED"/>
    <property type="match status" value="1"/>
</dbReference>
<dbReference type="InterPro" id="IPR009097">
    <property type="entry name" value="Cyclic_Pdiesterase"/>
</dbReference>
<dbReference type="PANTHER" id="PTHR40037:SF1">
    <property type="entry name" value="PHOSPHOESTERASE SAOUHSC_00951-RELATED"/>
    <property type="match status" value="1"/>
</dbReference>
<dbReference type="Gene3D" id="3.90.1140.10">
    <property type="entry name" value="Cyclic phosphodiesterase"/>
    <property type="match status" value="1"/>
</dbReference>
<gene>
    <name evidence="1" type="ORF">EDD29_7857</name>
</gene>
<protein>
    <submittedName>
        <fullName evidence="1">2'-5' RNA ligase</fullName>
    </submittedName>
</protein>
<comment type="caution">
    <text evidence="1">The sequence shown here is derived from an EMBL/GenBank/DDBJ whole genome shotgun (WGS) entry which is preliminary data.</text>
</comment>
<dbReference type="Pfam" id="PF13563">
    <property type="entry name" value="2_5_RNA_ligase2"/>
    <property type="match status" value="1"/>
</dbReference>
<dbReference type="AlphaFoldDB" id="A0A3N1D9G7"/>
<organism evidence="1 2">
    <name type="scientific">Actinocorallia herbida</name>
    <dbReference type="NCBI Taxonomy" id="58109"/>
    <lineage>
        <taxon>Bacteria</taxon>
        <taxon>Bacillati</taxon>
        <taxon>Actinomycetota</taxon>
        <taxon>Actinomycetes</taxon>
        <taxon>Streptosporangiales</taxon>
        <taxon>Thermomonosporaceae</taxon>
        <taxon>Actinocorallia</taxon>
    </lineage>
</organism>